<feature type="compositionally biased region" description="Polar residues" evidence="3">
    <location>
        <begin position="333"/>
        <end position="342"/>
    </location>
</feature>
<dbReference type="SMART" id="SM00028">
    <property type="entry name" value="TPR"/>
    <property type="match status" value="4"/>
</dbReference>
<evidence type="ECO:0000313" key="7">
    <source>
        <dbReference type="Proteomes" id="UP000626109"/>
    </source>
</evidence>
<evidence type="ECO:0000256" key="2">
    <source>
        <dbReference type="ARBA" id="ARBA00022803"/>
    </source>
</evidence>
<evidence type="ECO:0000256" key="3">
    <source>
        <dbReference type="SAM" id="MobiDB-lite"/>
    </source>
</evidence>
<feature type="signal peptide" evidence="4">
    <location>
        <begin position="1"/>
        <end position="18"/>
    </location>
</feature>
<dbReference type="SUPFAM" id="SSF46565">
    <property type="entry name" value="Chaperone J-domain"/>
    <property type="match status" value="1"/>
</dbReference>
<dbReference type="Pfam" id="PF00226">
    <property type="entry name" value="DnaJ"/>
    <property type="match status" value="1"/>
</dbReference>
<dbReference type="AlphaFoldDB" id="A0A813LY28"/>
<dbReference type="Gene3D" id="1.10.287.110">
    <property type="entry name" value="DnaJ domain"/>
    <property type="match status" value="1"/>
</dbReference>
<gene>
    <name evidence="6" type="ORF">PGLA2088_LOCUS50383</name>
</gene>
<dbReference type="InterPro" id="IPR001623">
    <property type="entry name" value="DnaJ_domain"/>
</dbReference>
<feature type="domain" description="J" evidence="5">
    <location>
        <begin position="662"/>
        <end position="724"/>
    </location>
</feature>
<dbReference type="SMART" id="SM00271">
    <property type="entry name" value="DnaJ"/>
    <property type="match status" value="1"/>
</dbReference>
<feature type="chain" id="PRO_5032665152" description="J domain-containing protein" evidence="4">
    <location>
        <begin position="19"/>
        <end position="774"/>
    </location>
</feature>
<feature type="compositionally biased region" description="Low complexity" evidence="3">
    <location>
        <begin position="352"/>
        <end position="364"/>
    </location>
</feature>
<dbReference type="InterPro" id="IPR036869">
    <property type="entry name" value="J_dom_sf"/>
</dbReference>
<dbReference type="Gene3D" id="1.25.40.10">
    <property type="entry name" value="Tetratricopeptide repeat domain"/>
    <property type="match status" value="1"/>
</dbReference>
<keyword evidence="4" id="KW-0732">Signal</keyword>
<evidence type="ECO:0000256" key="1">
    <source>
        <dbReference type="ARBA" id="ARBA00022737"/>
    </source>
</evidence>
<dbReference type="InterPro" id="IPR011990">
    <property type="entry name" value="TPR-like_helical_dom_sf"/>
</dbReference>
<evidence type="ECO:0000259" key="5">
    <source>
        <dbReference type="PROSITE" id="PS50076"/>
    </source>
</evidence>
<reference evidence="6" key="1">
    <citation type="submission" date="2021-02" db="EMBL/GenBank/DDBJ databases">
        <authorList>
            <person name="Dougan E. K."/>
            <person name="Rhodes N."/>
            <person name="Thang M."/>
            <person name="Chan C."/>
        </authorList>
    </citation>
    <scope>NUCLEOTIDE SEQUENCE</scope>
</reference>
<dbReference type="EMBL" id="CAJNNW010037365">
    <property type="protein sequence ID" value="CAE8741274.1"/>
    <property type="molecule type" value="Genomic_DNA"/>
</dbReference>
<evidence type="ECO:0000256" key="4">
    <source>
        <dbReference type="SAM" id="SignalP"/>
    </source>
</evidence>
<dbReference type="Proteomes" id="UP000626109">
    <property type="component" value="Unassembled WGS sequence"/>
</dbReference>
<dbReference type="PRINTS" id="PR00625">
    <property type="entry name" value="JDOMAIN"/>
</dbReference>
<protein>
    <recommendedName>
        <fullName evidence="5">J domain-containing protein</fullName>
    </recommendedName>
</protein>
<dbReference type="InterPro" id="IPR018253">
    <property type="entry name" value="DnaJ_domain_CS"/>
</dbReference>
<comment type="caution">
    <text evidence="6">The sequence shown here is derived from an EMBL/GenBank/DDBJ whole genome shotgun (WGS) entry which is preliminary data.</text>
</comment>
<keyword evidence="2" id="KW-0802">TPR repeat</keyword>
<feature type="region of interest" description="Disordered" evidence="3">
    <location>
        <begin position="130"/>
        <end position="163"/>
    </location>
</feature>
<feature type="compositionally biased region" description="Basic and acidic residues" evidence="3">
    <location>
        <begin position="151"/>
        <end position="163"/>
    </location>
</feature>
<dbReference type="PANTHER" id="PTHR45188:SF2">
    <property type="entry name" value="DNAJ HOMOLOG SUBFAMILY C MEMBER 7"/>
    <property type="match status" value="1"/>
</dbReference>
<proteinExistence type="predicted"/>
<dbReference type="PROSITE" id="PS00636">
    <property type="entry name" value="DNAJ_1"/>
    <property type="match status" value="1"/>
</dbReference>
<dbReference type="CDD" id="cd06257">
    <property type="entry name" value="DnaJ"/>
    <property type="match status" value="1"/>
</dbReference>
<dbReference type="InterPro" id="IPR019734">
    <property type="entry name" value="TPR_rpt"/>
</dbReference>
<organism evidence="6 7">
    <name type="scientific">Polarella glacialis</name>
    <name type="common">Dinoflagellate</name>
    <dbReference type="NCBI Taxonomy" id="89957"/>
    <lineage>
        <taxon>Eukaryota</taxon>
        <taxon>Sar</taxon>
        <taxon>Alveolata</taxon>
        <taxon>Dinophyceae</taxon>
        <taxon>Suessiales</taxon>
        <taxon>Suessiaceae</taxon>
        <taxon>Polarella</taxon>
    </lineage>
</organism>
<accession>A0A813LY28</accession>
<keyword evidence="1" id="KW-0677">Repeat</keyword>
<dbReference type="PANTHER" id="PTHR45188">
    <property type="entry name" value="DNAJ PROTEIN P58IPK HOMOLOG"/>
    <property type="match status" value="1"/>
</dbReference>
<feature type="region of interest" description="Disordered" evidence="3">
    <location>
        <begin position="328"/>
        <end position="366"/>
    </location>
</feature>
<sequence>MAMLHFLLFCLATAGIEAGPVVGPGSLTSYGGPQQRSQFGGLAVVQDPALGFFVAGSSIDDINGLYGRTHQVSTGLQRHNFMLAYKNEQSGMLLALVEAPGTPEGSRWLLIDSDLQDRFASKGGGILPGSGPKWSHLHRHSAEPSGQTENRPAEQEPDSKNADWDEYPWQVVGIMGEQMLNNLRNHILFREATIRKSLQGLGLPGPAPGSPEAAWQEGSNRLFRVSDPLGVALYSLPRTNATQIGRMSAGEYVRGSLVRNSWVQLEDRQRWGKQPCWAMALGPNLEQRLEAVAEEEVAGFGLSLEHEGPSVEMLDRPLAPALAAPDLAALPSGTGQEDSQGVQALRKEDRQQPQQQQQEQEQQQDVLQAPHEVVLSGALGSRAAEAARLALSDGSVTQVERGLAALRALLAEELRRETGPRSASQNSHAALRLHLTLVRALLKSTREKDALQEAAAAATFHPTAAAALLWLARCRLRHGSREAAFAALEAAVEAGTTDTAESQWGYSDALGQLFAARKTERLRREAEAAYMEGDFGTAASCYMEAIEASGAMVEDTWGRAMLLADRAVCLRRLRDLTGALKDLDASLSLVPRYKRAIFRRGLVLLQASRPQDAIAAFEGLLRLDRKWPKLIDWLVRAHMFLRRAQRSAGAAVGTCEDELAENYYDLLGIAVDFTQEELKHAFRKASLKYHPDKPSGSQRAFQRAANAFETLLDPDKRQKYNEGADLNNIFEELERRYFPERYQFLPFGDPFEQKRVLQAMNRQQRHFTQQSWQE</sequence>
<dbReference type="PROSITE" id="PS50076">
    <property type="entry name" value="DNAJ_2"/>
    <property type="match status" value="1"/>
</dbReference>
<name>A0A813LY28_POLGL</name>
<evidence type="ECO:0000313" key="6">
    <source>
        <dbReference type="EMBL" id="CAE8741274.1"/>
    </source>
</evidence>
<dbReference type="SUPFAM" id="SSF48452">
    <property type="entry name" value="TPR-like"/>
    <property type="match status" value="1"/>
</dbReference>